<evidence type="ECO:0000256" key="8">
    <source>
        <dbReference type="ARBA" id="ARBA00023136"/>
    </source>
</evidence>
<keyword evidence="3" id="KW-0813">Transport</keyword>
<evidence type="ECO:0000256" key="1">
    <source>
        <dbReference type="ARBA" id="ARBA00004443"/>
    </source>
</evidence>
<gene>
    <name evidence="9" type="ORF">HHK36_032116</name>
</gene>
<evidence type="ECO:0000256" key="4">
    <source>
        <dbReference type="ARBA" id="ARBA00022660"/>
    </source>
</evidence>
<keyword evidence="10" id="KW-1185">Reference proteome</keyword>
<comment type="caution">
    <text evidence="9">The sequence shown here is derived from an EMBL/GenBank/DDBJ whole genome shotgun (WGS) entry which is preliminary data.</text>
</comment>
<dbReference type="OrthoDB" id="14535at2759"/>
<dbReference type="Proteomes" id="UP000655225">
    <property type="component" value="Unassembled WGS sequence"/>
</dbReference>
<dbReference type="PANTHER" id="PTHR12964">
    <property type="entry name" value="NADH-UBIQUINONE OXIDOREDUCTASE B14 SUBUNIT"/>
    <property type="match status" value="1"/>
</dbReference>
<accession>A0A835D0Q9</accession>
<comment type="subcellular location">
    <subcellularLocation>
        <location evidence="1">Mitochondrion inner membrane</location>
        <topology evidence="1">Peripheral membrane protein</topology>
        <orientation evidence="1">Matrix side</orientation>
    </subcellularLocation>
</comment>
<evidence type="ECO:0000256" key="5">
    <source>
        <dbReference type="ARBA" id="ARBA00022792"/>
    </source>
</evidence>
<dbReference type="GO" id="GO:0006979">
    <property type="term" value="P:response to oxidative stress"/>
    <property type="evidence" value="ECO:0007669"/>
    <property type="project" value="TreeGrafter"/>
</dbReference>
<evidence type="ECO:0000256" key="6">
    <source>
        <dbReference type="ARBA" id="ARBA00022982"/>
    </source>
</evidence>
<name>A0A835D0Q9_TETSI</name>
<dbReference type="PANTHER" id="PTHR12964:SF0">
    <property type="entry name" value="NADH DEHYDROGENASE [UBIQUINONE] 1 ALPHA SUBCOMPLEX SUBUNIT 6"/>
    <property type="match status" value="1"/>
</dbReference>
<evidence type="ECO:0000313" key="10">
    <source>
        <dbReference type="Proteomes" id="UP000655225"/>
    </source>
</evidence>
<comment type="similarity">
    <text evidence="2">Belongs to the complex I LYR family.</text>
</comment>
<evidence type="ECO:0000256" key="2">
    <source>
        <dbReference type="ARBA" id="ARBA00009508"/>
    </source>
</evidence>
<dbReference type="AlphaFoldDB" id="A0A835D0Q9"/>
<evidence type="ECO:0000256" key="3">
    <source>
        <dbReference type="ARBA" id="ARBA00022448"/>
    </source>
</evidence>
<keyword evidence="8" id="KW-0472">Membrane</keyword>
<keyword evidence="5" id="KW-0999">Mitochondrion inner membrane</keyword>
<evidence type="ECO:0000256" key="7">
    <source>
        <dbReference type="ARBA" id="ARBA00023128"/>
    </source>
</evidence>
<proteinExistence type="inferred from homology"/>
<protein>
    <submittedName>
        <fullName evidence="9">Uncharacterized protein</fullName>
    </submittedName>
</protein>
<keyword evidence="4" id="KW-0679">Respiratory chain</keyword>
<dbReference type="OMA" id="NLHEVAT"/>
<keyword evidence="6" id="KW-0249">Electron transport</keyword>
<organism evidence="9 10">
    <name type="scientific">Tetracentron sinense</name>
    <name type="common">Spur-leaf</name>
    <dbReference type="NCBI Taxonomy" id="13715"/>
    <lineage>
        <taxon>Eukaryota</taxon>
        <taxon>Viridiplantae</taxon>
        <taxon>Streptophyta</taxon>
        <taxon>Embryophyta</taxon>
        <taxon>Tracheophyta</taxon>
        <taxon>Spermatophyta</taxon>
        <taxon>Magnoliopsida</taxon>
        <taxon>Trochodendrales</taxon>
        <taxon>Trochodendraceae</taxon>
        <taxon>Tetracentron</taxon>
    </lineage>
</organism>
<dbReference type="InterPro" id="IPR045299">
    <property type="entry name" value="Complex1_LYR_NDUFA6_LYRM6"/>
</dbReference>
<dbReference type="GO" id="GO:0045271">
    <property type="term" value="C:respiratory chain complex I"/>
    <property type="evidence" value="ECO:0007669"/>
    <property type="project" value="InterPro"/>
</dbReference>
<reference evidence="9 10" key="1">
    <citation type="submission" date="2020-04" db="EMBL/GenBank/DDBJ databases">
        <title>Plant Genome Project.</title>
        <authorList>
            <person name="Zhang R.-G."/>
        </authorList>
    </citation>
    <scope>NUCLEOTIDE SEQUENCE [LARGE SCALE GENOMIC DNA]</scope>
    <source>
        <strain evidence="9">YNK0</strain>
        <tissue evidence="9">Leaf</tissue>
    </source>
</reference>
<evidence type="ECO:0000313" key="9">
    <source>
        <dbReference type="EMBL" id="KAF8369857.1"/>
    </source>
</evidence>
<dbReference type="CDD" id="cd20266">
    <property type="entry name" value="Complex1_LYR_NDUFA6_LYRM6"/>
    <property type="match status" value="1"/>
</dbReference>
<dbReference type="GO" id="GO:0005743">
    <property type="term" value="C:mitochondrial inner membrane"/>
    <property type="evidence" value="ECO:0007669"/>
    <property type="project" value="UniProtKB-SubCell"/>
</dbReference>
<dbReference type="EMBL" id="JABCRI010000439">
    <property type="protein sequence ID" value="KAF8369857.1"/>
    <property type="molecule type" value="Genomic_DNA"/>
</dbReference>
<keyword evidence="7" id="KW-0496">Mitochondrion</keyword>
<dbReference type="InterPro" id="IPR016488">
    <property type="entry name" value="NADH_Ub_cplx-1_asu_su-6"/>
</dbReference>
<sequence length="170" mass="19194">MAFTLRSVKVPPNSATLEEARHRTFDFFRTACRSIPSIMEIYNLHEVATISQLRSSISTQIRKNAHITNPKVIDMLLFKAIEELNNIAEHAKQRHHIIGQYVVGHKGLVQDLSTKDQGMKTVAKVAEGADGSVAKATMGFTKEELRQSCGSHRCFIRLSFLQKELQELME</sequence>